<evidence type="ECO:0000256" key="1">
    <source>
        <dbReference type="ARBA" id="ARBA00001946"/>
    </source>
</evidence>
<comment type="similarity">
    <text evidence="2 11">Belongs to the FPP/GGPP synthase family.</text>
</comment>
<evidence type="ECO:0000256" key="2">
    <source>
        <dbReference type="ARBA" id="ARBA00006706"/>
    </source>
</evidence>
<dbReference type="SFLD" id="SFLDS00005">
    <property type="entry name" value="Isoprenoid_Synthase_Type_I"/>
    <property type="match status" value="1"/>
</dbReference>
<dbReference type="PROSITE" id="PS00444">
    <property type="entry name" value="POLYPRENYL_SYNTHASE_2"/>
    <property type="match status" value="1"/>
</dbReference>
<dbReference type="GO" id="GO:0008299">
    <property type="term" value="P:isoprenoid biosynthetic process"/>
    <property type="evidence" value="ECO:0007669"/>
    <property type="project" value="InterPro"/>
</dbReference>
<reference evidence="12" key="1">
    <citation type="submission" date="2020-05" db="EMBL/GenBank/DDBJ databases">
        <title>Mycena genomes resolve the evolution of fungal bioluminescence.</title>
        <authorList>
            <person name="Tsai I.J."/>
        </authorList>
    </citation>
    <scope>NUCLEOTIDE SEQUENCE</scope>
    <source>
        <strain evidence="12">160909Yilan</strain>
    </source>
</reference>
<keyword evidence="3" id="KW-0479">Metal-binding</keyword>
<evidence type="ECO:0000256" key="10">
    <source>
        <dbReference type="ARBA" id="ARBA00033096"/>
    </source>
</evidence>
<dbReference type="PROSITE" id="PS00723">
    <property type="entry name" value="POLYPRENYL_SYNTHASE_1"/>
    <property type="match status" value="1"/>
</dbReference>
<dbReference type="PANTHER" id="PTHR12001:SF44">
    <property type="entry name" value="GERANYLGERANYL PYROPHOSPHATE SYNTHASE"/>
    <property type="match status" value="1"/>
</dbReference>
<dbReference type="EMBL" id="JACAZH010000015">
    <property type="protein sequence ID" value="KAF7349740.1"/>
    <property type="molecule type" value="Genomic_DNA"/>
</dbReference>
<evidence type="ECO:0000313" key="13">
    <source>
        <dbReference type="Proteomes" id="UP000623467"/>
    </source>
</evidence>
<comment type="cofactor">
    <cofactor evidence="1">
        <name>Mg(2+)</name>
        <dbReference type="ChEBI" id="CHEBI:18420"/>
    </cofactor>
</comment>
<dbReference type="GO" id="GO:0004659">
    <property type="term" value="F:prenyltransferase activity"/>
    <property type="evidence" value="ECO:0007669"/>
    <property type="project" value="InterPro"/>
</dbReference>
<evidence type="ECO:0000256" key="3">
    <source>
        <dbReference type="ARBA" id="ARBA00022723"/>
    </source>
</evidence>
<evidence type="ECO:0000256" key="6">
    <source>
        <dbReference type="ARBA" id="ARBA00032380"/>
    </source>
</evidence>
<evidence type="ECO:0000256" key="11">
    <source>
        <dbReference type="RuleBase" id="RU004466"/>
    </source>
</evidence>
<evidence type="ECO:0000256" key="5">
    <source>
        <dbReference type="ARBA" id="ARBA00032052"/>
    </source>
</evidence>
<gene>
    <name evidence="12" type="ORF">MSAN_01700800</name>
</gene>
<evidence type="ECO:0000256" key="8">
    <source>
        <dbReference type="ARBA" id="ARBA00032448"/>
    </source>
</evidence>
<keyword evidence="4" id="KW-0460">Magnesium</keyword>
<evidence type="ECO:0000256" key="7">
    <source>
        <dbReference type="ARBA" id="ARBA00032424"/>
    </source>
</evidence>
<evidence type="ECO:0000256" key="4">
    <source>
        <dbReference type="ARBA" id="ARBA00022842"/>
    </source>
</evidence>
<evidence type="ECO:0000256" key="9">
    <source>
        <dbReference type="ARBA" id="ARBA00032873"/>
    </source>
</evidence>
<dbReference type="GO" id="GO:0046872">
    <property type="term" value="F:metal ion binding"/>
    <property type="evidence" value="ECO:0007669"/>
    <property type="project" value="UniProtKB-KW"/>
</dbReference>
<accession>A0A8H6XWW3</accession>
<evidence type="ECO:0000313" key="12">
    <source>
        <dbReference type="EMBL" id="KAF7349740.1"/>
    </source>
</evidence>
<dbReference type="Pfam" id="PF00348">
    <property type="entry name" value="polyprenyl_synt"/>
    <property type="match status" value="1"/>
</dbReference>
<protein>
    <recommendedName>
        <fullName evidence="9">(2E,6E)-farnesyl diphosphate synthase</fullName>
    </recommendedName>
    <alternativeName>
        <fullName evidence="8">Dimethylallyltranstransferase</fullName>
    </alternativeName>
    <alternativeName>
        <fullName evidence="7">Farnesyl diphosphate synthase</fullName>
    </alternativeName>
    <alternativeName>
        <fullName evidence="5">Farnesyltranstransferase</fullName>
    </alternativeName>
    <alternativeName>
        <fullName evidence="10">Geranylgeranyl diphosphate synthase</fullName>
    </alternativeName>
    <alternativeName>
        <fullName evidence="6">Geranyltranstransferase</fullName>
    </alternativeName>
</protein>
<dbReference type="AlphaFoldDB" id="A0A8H6XWW3"/>
<proteinExistence type="inferred from homology"/>
<keyword evidence="11" id="KW-0808">Transferase</keyword>
<sequence>MPLVDVLSAASNASRLHDEPGVLEPFTYVAAQPGKGVRGRLLGAFNSWMDVPEAEMKSITKVIGILHNASLILDDIEDGSQLRRGQPAAHIVYGIPRTVNAATYTQTLVYQELGCMKEARLEYCHLVTIVTDELACLYHGQGLDIMWRDLFHCPSETEYIGMVRNSTTIQLSTFLMGLIDDRDRRPFEDGGDYVALADLIGVYFQIRDDYMNLQSSEYASSKGFAEDLDEGKFSFPIIHGVQVDISNHLILDVLKAQPATAALKIQAIDYLKAETKSFDYTLSILNALESNIIRNIAALGGNEELSTIIADLHVAPTAGNF</sequence>
<keyword evidence="13" id="KW-1185">Reference proteome</keyword>
<dbReference type="PANTHER" id="PTHR12001">
    <property type="entry name" value="GERANYLGERANYL PYROPHOSPHATE SYNTHASE"/>
    <property type="match status" value="1"/>
</dbReference>
<dbReference type="SUPFAM" id="SSF48576">
    <property type="entry name" value="Terpenoid synthases"/>
    <property type="match status" value="1"/>
</dbReference>
<name>A0A8H6XWW3_9AGAR</name>
<dbReference type="Gene3D" id="1.10.600.10">
    <property type="entry name" value="Farnesyl Diphosphate Synthase"/>
    <property type="match status" value="1"/>
</dbReference>
<organism evidence="12 13">
    <name type="scientific">Mycena sanguinolenta</name>
    <dbReference type="NCBI Taxonomy" id="230812"/>
    <lineage>
        <taxon>Eukaryota</taxon>
        <taxon>Fungi</taxon>
        <taxon>Dikarya</taxon>
        <taxon>Basidiomycota</taxon>
        <taxon>Agaricomycotina</taxon>
        <taxon>Agaricomycetes</taxon>
        <taxon>Agaricomycetidae</taxon>
        <taxon>Agaricales</taxon>
        <taxon>Marasmiineae</taxon>
        <taxon>Mycenaceae</taxon>
        <taxon>Mycena</taxon>
    </lineage>
</organism>
<comment type="caution">
    <text evidence="12">The sequence shown here is derived from an EMBL/GenBank/DDBJ whole genome shotgun (WGS) entry which is preliminary data.</text>
</comment>
<dbReference type="InterPro" id="IPR033749">
    <property type="entry name" value="Polyprenyl_synt_CS"/>
</dbReference>
<dbReference type="Proteomes" id="UP000623467">
    <property type="component" value="Unassembled WGS sequence"/>
</dbReference>
<dbReference type="InterPro" id="IPR008949">
    <property type="entry name" value="Isoprenoid_synthase_dom_sf"/>
</dbReference>
<dbReference type="OrthoDB" id="6921389at2759"/>
<dbReference type="InterPro" id="IPR000092">
    <property type="entry name" value="Polyprenyl_synt"/>
</dbReference>